<dbReference type="Proteomes" id="UP000838756">
    <property type="component" value="Unassembled WGS sequence"/>
</dbReference>
<protein>
    <submittedName>
        <fullName evidence="2">Jg27042 protein</fullName>
    </submittedName>
</protein>
<proteinExistence type="predicted"/>
<organism evidence="2 3">
    <name type="scientific">Pararge aegeria aegeria</name>
    <dbReference type="NCBI Taxonomy" id="348720"/>
    <lineage>
        <taxon>Eukaryota</taxon>
        <taxon>Metazoa</taxon>
        <taxon>Ecdysozoa</taxon>
        <taxon>Arthropoda</taxon>
        <taxon>Hexapoda</taxon>
        <taxon>Insecta</taxon>
        <taxon>Pterygota</taxon>
        <taxon>Neoptera</taxon>
        <taxon>Endopterygota</taxon>
        <taxon>Lepidoptera</taxon>
        <taxon>Glossata</taxon>
        <taxon>Ditrysia</taxon>
        <taxon>Papilionoidea</taxon>
        <taxon>Nymphalidae</taxon>
        <taxon>Satyrinae</taxon>
        <taxon>Satyrini</taxon>
        <taxon>Parargina</taxon>
        <taxon>Pararge</taxon>
    </lineage>
</organism>
<sequence length="93" mass="10110">MFLAYLRRLKHYILSSLDHTKQAAIMLMAGHTPKPKQPTPKPRPSFIVKRPSPVRGKMRGSNISGVSPLGVTPTRSSVRAAARASEEGSVDTS</sequence>
<feature type="non-terminal residue" evidence="2">
    <location>
        <position position="93"/>
    </location>
</feature>
<keyword evidence="3" id="KW-1185">Reference proteome</keyword>
<gene>
    <name evidence="2" type="primary">jg27042</name>
    <name evidence="2" type="ORF">PAEG_LOCUS3478</name>
</gene>
<feature type="region of interest" description="Disordered" evidence="1">
    <location>
        <begin position="30"/>
        <end position="93"/>
    </location>
</feature>
<dbReference type="AlphaFoldDB" id="A0A8S4QMV1"/>
<name>A0A8S4QMV1_9NEOP</name>
<dbReference type="EMBL" id="CAKXAJ010011151">
    <property type="protein sequence ID" value="CAH2212188.1"/>
    <property type="molecule type" value="Genomic_DNA"/>
</dbReference>
<evidence type="ECO:0000313" key="2">
    <source>
        <dbReference type="EMBL" id="CAH2212188.1"/>
    </source>
</evidence>
<comment type="caution">
    <text evidence="2">The sequence shown here is derived from an EMBL/GenBank/DDBJ whole genome shotgun (WGS) entry which is preliminary data.</text>
</comment>
<reference evidence="2" key="1">
    <citation type="submission" date="2022-03" db="EMBL/GenBank/DDBJ databases">
        <authorList>
            <person name="Lindestad O."/>
        </authorList>
    </citation>
    <scope>NUCLEOTIDE SEQUENCE</scope>
</reference>
<evidence type="ECO:0000256" key="1">
    <source>
        <dbReference type="SAM" id="MobiDB-lite"/>
    </source>
</evidence>
<evidence type="ECO:0000313" key="3">
    <source>
        <dbReference type="Proteomes" id="UP000838756"/>
    </source>
</evidence>
<accession>A0A8S4QMV1</accession>